<dbReference type="Pfam" id="PF14748">
    <property type="entry name" value="P5CR_dimer"/>
    <property type="match status" value="1"/>
</dbReference>
<comment type="caution">
    <text evidence="9">The sequence shown here is derived from an EMBL/GenBank/DDBJ whole genome shotgun (WGS) entry which is preliminary data.</text>
</comment>
<dbReference type="SUPFAM" id="SSF51735">
    <property type="entry name" value="NAD(P)-binding Rossmann-fold domains"/>
    <property type="match status" value="1"/>
</dbReference>
<comment type="function">
    <text evidence="4">Catalyzes the reduction of 1-pyrroline-5-carboxylate (PCA) to L-proline.</text>
</comment>
<dbReference type="Pfam" id="PF03807">
    <property type="entry name" value="F420_oxidored"/>
    <property type="match status" value="1"/>
</dbReference>
<keyword evidence="2 4" id="KW-0521">NADP</keyword>
<dbReference type="Proteomes" id="UP001481413">
    <property type="component" value="Unassembled WGS sequence"/>
</dbReference>
<dbReference type="RefSeq" id="WP_353293645.1">
    <property type="nucleotide sequence ID" value="NZ_BAABWH010000002.1"/>
</dbReference>
<dbReference type="SUPFAM" id="SSF48179">
    <property type="entry name" value="6-phosphogluconate dehydrogenase C-terminal domain-like"/>
    <property type="match status" value="1"/>
</dbReference>
<dbReference type="InterPro" id="IPR008927">
    <property type="entry name" value="6-PGluconate_DH-like_C_sf"/>
</dbReference>
<keyword evidence="4" id="KW-0963">Cytoplasm</keyword>
<dbReference type="InterPro" id="IPR000304">
    <property type="entry name" value="Pyrroline-COOH_reductase"/>
</dbReference>
<accession>A0ABP9ZX33</accession>
<name>A0ABP9ZX33_9GAMM</name>
<comment type="pathway">
    <text evidence="4 6">Amino-acid biosynthesis; L-proline biosynthesis; L-proline from L-glutamate 5-semialdehyde: step 1/1.</text>
</comment>
<keyword evidence="10" id="KW-1185">Reference proteome</keyword>
<evidence type="ECO:0000256" key="2">
    <source>
        <dbReference type="ARBA" id="ARBA00022857"/>
    </source>
</evidence>
<proteinExistence type="inferred from homology"/>
<comment type="subcellular location">
    <subcellularLocation>
        <location evidence="4">Cytoplasm</location>
    </subcellularLocation>
</comment>
<evidence type="ECO:0000313" key="9">
    <source>
        <dbReference type="EMBL" id="GAA6144702.1"/>
    </source>
</evidence>
<dbReference type="EMBL" id="BAABWH010000002">
    <property type="protein sequence ID" value="GAA6144702.1"/>
    <property type="molecule type" value="Genomic_DNA"/>
</dbReference>
<keyword evidence="4 6" id="KW-0641">Proline biosynthesis</keyword>
<evidence type="ECO:0000259" key="8">
    <source>
        <dbReference type="Pfam" id="PF14748"/>
    </source>
</evidence>
<gene>
    <name evidence="4 9" type="primary">proC</name>
    <name evidence="9" type="ORF">NBRC116585_08190</name>
</gene>
<dbReference type="PANTHER" id="PTHR11645">
    <property type="entry name" value="PYRROLINE-5-CARBOXYLATE REDUCTASE"/>
    <property type="match status" value="1"/>
</dbReference>
<evidence type="ECO:0000256" key="3">
    <source>
        <dbReference type="ARBA" id="ARBA00023002"/>
    </source>
</evidence>
<dbReference type="InterPro" id="IPR036291">
    <property type="entry name" value="NAD(P)-bd_dom_sf"/>
</dbReference>
<dbReference type="InterPro" id="IPR029036">
    <property type="entry name" value="P5CR_dimer"/>
</dbReference>
<evidence type="ECO:0000256" key="6">
    <source>
        <dbReference type="RuleBase" id="RU003903"/>
    </source>
</evidence>
<feature type="domain" description="Pyrroline-5-carboxylate reductase catalytic N-terminal" evidence="7">
    <location>
        <begin position="3"/>
        <end position="99"/>
    </location>
</feature>
<evidence type="ECO:0000256" key="1">
    <source>
        <dbReference type="ARBA" id="ARBA00005525"/>
    </source>
</evidence>
<evidence type="ECO:0000259" key="7">
    <source>
        <dbReference type="Pfam" id="PF03807"/>
    </source>
</evidence>
<evidence type="ECO:0000256" key="5">
    <source>
        <dbReference type="NCBIfam" id="TIGR00112"/>
    </source>
</evidence>
<dbReference type="PANTHER" id="PTHR11645:SF0">
    <property type="entry name" value="PYRROLINE-5-CARBOXYLATE REDUCTASE 3"/>
    <property type="match status" value="1"/>
</dbReference>
<comment type="catalytic activity">
    <reaction evidence="4">
        <text>L-proline + NAD(+) = (S)-1-pyrroline-5-carboxylate + NADH + 2 H(+)</text>
        <dbReference type="Rhea" id="RHEA:14105"/>
        <dbReference type="ChEBI" id="CHEBI:15378"/>
        <dbReference type="ChEBI" id="CHEBI:17388"/>
        <dbReference type="ChEBI" id="CHEBI:57540"/>
        <dbReference type="ChEBI" id="CHEBI:57945"/>
        <dbReference type="ChEBI" id="CHEBI:60039"/>
        <dbReference type="EC" id="1.5.1.2"/>
    </reaction>
</comment>
<dbReference type="HAMAP" id="MF_01925">
    <property type="entry name" value="P5C_reductase"/>
    <property type="match status" value="1"/>
</dbReference>
<comment type="catalytic activity">
    <reaction evidence="4 6">
        <text>L-proline + NADP(+) = (S)-1-pyrroline-5-carboxylate + NADPH + 2 H(+)</text>
        <dbReference type="Rhea" id="RHEA:14109"/>
        <dbReference type="ChEBI" id="CHEBI:15378"/>
        <dbReference type="ChEBI" id="CHEBI:17388"/>
        <dbReference type="ChEBI" id="CHEBI:57783"/>
        <dbReference type="ChEBI" id="CHEBI:58349"/>
        <dbReference type="ChEBI" id="CHEBI:60039"/>
        <dbReference type="EC" id="1.5.1.2"/>
    </reaction>
</comment>
<dbReference type="Gene3D" id="1.10.3730.10">
    <property type="entry name" value="ProC C-terminal domain-like"/>
    <property type="match status" value="1"/>
</dbReference>
<dbReference type="Gene3D" id="3.40.50.720">
    <property type="entry name" value="NAD(P)-binding Rossmann-like Domain"/>
    <property type="match status" value="1"/>
</dbReference>
<evidence type="ECO:0000313" key="10">
    <source>
        <dbReference type="Proteomes" id="UP001481413"/>
    </source>
</evidence>
<reference evidence="9 10" key="1">
    <citation type="submission" date="2024-04" db="EMBL/GenBank/DDBJ databases">
        <title>Draft genome sequence of Thalassolituus maritimus NBRC 116585.</title>
        <authorList>
            <person name="Miyakawa T."/>
            <person name="Kusuya Y."/>
            <person name="Miura T."/>
        </authorList>
    </citation>
    <scope>NUCLEOTIDE SEQUENCE [LARGE SCALE GENOMIC DNA]</scope>
    <source>
        <strain evidence="9 10">5NW40-0001</strain>
    </source>
</reference>
<dbReference type="NCBIfam" id="TIGR00112">
    <property type="entry name" value="proC"/>
    <property type="match status" value="1"/>
</dbReference>
<protein>
    <recommendedName>
        <fullName evidence="4 5">Pyrroline-5-carboxylate reductase</fullName>
        <shortName evidence="4">P5C reductase</shortName>
        <shortName evidence="4">P5CR</shortName>
        <ecNumber evidence="4 5">1.5.1.2</ecNumber>
    </recommendedName>
    <alternativeName>
        <fullName evidence="4">PCA reductase</fullName>
    </alternativeName>
</protein>
<keyword evidence="4 6" id="KW-0028">Amino-acid biosynthesis</keyword>
<comment type="similarity">
    <text evidence="1 4 6">Belongs to the pyrroline-5-carboxylate reductase family.</text>
</comment>
<dbReference type="InterPro" id="IPR028939">
    <property type="entry name" value="P5C_Rdtase_cat_N"/>
</dbReference>
<dbReference type="PROSITE" id="PS00521">
    <property type="entry name" value="P5CR"/>
    <property type="match status" value="1"/>
</dbReference>
<sequence>MTQIAFIGGGNMATSIIGGLIREDAVNPDLIHVSDPGEEQRQRLEADFKVHTHAENLDAIANATVVILAVKPQMMKEVLAPLAATLTARQPLLISVAAGISLPTLQAWSGCKAVVRAMPNTPALTGTGATGLFASDEVSLDQRNLADTLIGATGIAVWVKTEAEIDAVTALSGSGPAYYFLMMESMIAAGIKLGLSEDTARRLTLQTALGAGKMASASEVAPDELRRRVTSPGGTTEQAIATFEGAHLRDIVQAAMDAAARRAAELSDELGN</sequence>
<dbReference type="EC" id="1.5.1.2" evidence="4 5"/>
<dbReference type="PIRSF" id="PIRSF000193">
    <property type="entry name" value="Pyrrol-5-carb_rd"/>
    <property type="match status" value="1"/>
</dbReference>
<evidence type="ECO:0000256" key="4">
    <source>
        <dbReference type="HAMAP-Rule" id="MF_01925"/>
    </source>
</evidence>
<organism evidence="9 10">
    <name type="scientific">Thalassolituus maritimus</name>
    <dbReference type="NCBI Taxonomy" id="484498"/>
    <lineage>
        <taxon>Bacteria</taxon>
        <taxon>Pseudomonadati</taxon>
        <taxon>Pseudomonadota</taxon>
        <taxon>Gammaproteobacteria</taxon>
        <taxon>Oceanospirillales</taxon>
        <taxon>Oceanospirillaceae</taxon>
        <taxon>Thalassolituus</taxon>
    </lineage>
</organism>
<feature type="domain" description="Pyrroline-5-carboxylate reductase dimerisation" evidence="8">
    <location>
        <begin position="162"/>
        <end position="266"/>
    </location>
</feature>
<dbReference type="InterPro" id="IPR053790">
    <property type="entry name" value="P5CR-like_CS"/>
</dbReference>
<keyword evidence="3 4" id="KW-0560">Oxidoreductase</keyword>